<protein>
    <recommendedName>
        <fullName evidence="4">NmrA-like domain-containing protein</fullName>
    </recommendedName>
</protein>
<keyword evidence="6" id="KW-1185">Reference proteome</keyword>
<dbReference type="EMBL" id="KN847321">
    <property type="protein sequence ID" value="KIW52411.1"/>
    <property type="molecule type" value="Genomic_DNA"/>
</dbReference>
<dbReference type="GeneID" id="25329958"/>
<accession>A0A0D2BJ29</accession>
<organism evidence="5 6">
    <name type="scientific">Exophiala xenobiotica</name>
    <dbReference type="NCBI Taxonomy" id="348802"/>
    <lineage>
        <taxon>Eukaryota</taxon>
        <taxon>Fungi</taxon>
        <taxon>Dikarya</taxon>
        <taxon>Ascomycota</taxon>
        <taxon>Pezizomycotina</taxon>
        <taxon>Eurotiomycetes</taxon>
        <taxon>Chaetothyriomycetidae</taxon>
        <taxon>Chaetothyriales</taxon>
        <taxon>Herpotrichiellaceae</taxon>
        <taxon>Exophiala</taxon>
    </lineage>
</organism>
<proteinExistence type="inferred from homology"/>
<dbReference type="OrthoDB" id="10000533at2759"/>
<dbReference type="PANTHER" id="PTHR47706">
    <property type="entry name" value="NMRA-LIKE FAMILY PROTEIN"/>
    <property type="match status" value="1"/>
</dbReference>
<gene>
    <name evidence="5" type="ORF">PV05_08050</name>
</gene>
<dbReference type="Proteomes" id="UP000054342">
    <property type="component" value="Unassembled WGS sequence"/>
</dbReference>
<dbReference type="HOGENOM" id="CLU_044876_0_2_1"/>
<dbReference type="InterPro" id="IPR036291">
    <property type="entry name" value="NAD(P)-bd_dom_sf"/>
</dbReference>
<name>A0A0D2BJ29_9EURO</name>
<dbReference type="PANTHER" id="PTHR47706:SF4">
    <property type="entry name" value="NMRA-LIKE DOMAIN-CONTAINING PROTEIN"/>
    <property type="match status" value="1"/>
</dbReference>
<sequence length="329" mass="35765">MVRVAVAGGTSPTLGRSIVTALLATGKHDVLVLSRQKSDSKVHNNSVYGAPISYVDYGSTDSLTSALKGIHTLISVLKVNDPMAMISYHSNLLKSCISAKVSRYAPSDWSMGPSSHSKVDLLAHKDRLWQDCQEIGIKNGIECASFHNGMFMNYLAQGKLTCPAEDEQFALGGLEDDLMLQYIDIPHGKLVIPIDNQGHSSPTSMTHIGDIGTFVAAAVDLPPGQWTGHLGMVGDTCTFQHVKHLLTEVGIQVQHETITADQCDEKIRDLDEQLARGFNIGALKGKMVAQMLKVQCEGQFGGSVFESSLNRLCPQVKPVKISEFIQRVY</sequence>
<evidence type="ECO:0000256" key="3">
    <source>
        <dbReference type="ARBA" id="ARBA00023002"/>
    </source>
</evidence>
<dbReference type="InterPro" id="IPR051609">
    <property type="entry name" value="NmrA/Isoflavone_reductase-like"/>
</dbReference>
<evidence type="ECO:0000256" key="2">
    <source>
        <dbReference type="ARBA" id="ARBA00022857"/>
    </source>
</evidence>
<evidence type="ECO:0000313" key="5">
    <source>
        <dbReference type="EMBL" id="KIW52411.1"/>
    </source>
</evidence>
<evidence type="ECO:0000259" key="4">
    <source>
        <dbReference type="Pfam" id="PF05368"/>
    </source>
</evidence>
<keyword evidence="2" id="KW-0521">NADP</keyword>
<dbReference type="Pfam" id="PF05368">
    <property type="entry name" value="NmrA"/>
    <property type="match status" value="1"/>
</dbReference>
<dbReference type="Gene3D" id="3.90.25.10">
    <property type="entry name" value="UDP-galactose 4-epimerase, domain 1"/>
    <property type="match status" value="1"/>
</dbReference>
<dbReference type="GO" id="GO:0016491">
    <property type="term" value="F:oxidoreductase activity"/>
    <property type="evidence" value="ECO:0007669"/>
    <property type="project" value="UniProtKB-KW"/>
</dbReference>
<dbReference type="SUPFAM" id="SSF51735">
    <property type="entry name" value="NAD(P)-binding Rossmann-fold domains"/>
    <property type="match status" value="1"/>
</dbReference>
<dbReference type="Gene3D" id="3.40.50.720">
    <property type="entry name" value="NAD(P)-binding Rossmann-like Domain"/>
    <property type="match status" value="1"/>
</dbReference>
<feature type="domain" description="NmrA-like" evidence="4">
    <location>
        <begin position="3"/>
        <end position="270"/>
    </location>
</feature>
<evidence type="ECO:0000256" key="1">
    <source>
        <dbReference type="ARBA" id="ARBA00005725"/>
    </source>
</evidence>
<dbReference type="AlphaFoldDB" id="A0A0D2BJ29"/>
<dbReference type="RefSeq" id="XP_013312996.1">
    <property type="nucleotide sequence ID" value="XM_013457542.1"/>
</dbReference>
<dbReference type="InterPro" id="IPR008030">
    <property type="entry name" value="NmrA-like"/>
</dbReference>
<keyword evidence="3" id="KW-0560">Oxidoreductase</keyword>
<reference evidence="5 6" key="1">
    <citation type="submission" date="2015-01" db="EMBL/GenBank/DDBJ databases">
        <title>The Genome Sequence of Exophiala xenobiotica CBS118157.</title>
        <authorList>
            <consortium name="The Broad Institute Genomics Platform"/>
            <person name="Cuomo C."/>
            <person name="de Hoog S."/>
            <person name="Gorbushina A."/>
            <person name="Stielow B."/>
            <person name="Teixiera M."/>
            <person name="Abouelleil A."/>
            <person name="Chapman S.B."/>
            <person name="Priest M."/>
            <person name="Young S.K."/>
            <person name="Wortman J."/>
            <person name="Nusbaum C."/>
            <person name="Birren B."/>
        </authorList>
    </citation>
    <scope>NUCLEOTIDE SEQUENCE [LARGE SCALE GENOMIC DNA]</scope>
    <source>
        <strain evidence="5 6">CBS 118157</strain>
    </source>
</reference>
<evidence type="ECO:0000313" key="6">
    <source>
        <dbReference type="Proteomes" id="UP000054342"/>
    </source>
</evidence>
<comment type="similarity">
    <text evidence="1">Belongs to the NmrA-type oxidoreductase family. Isoflavone reductase subfamily.</text>
</comment>